<keyword evidence="3" id="KW-0560">Oxidoreductase</keyword>
<dbReference type="AlphaFoldDB" id="A0A1H2JUE4"/>
<keyword evidence="2" id="KW-0274">FAD</keyword>
<gene>
    <name evidence="5" type="ORF">SAMN04487931_11550</name>
</gene>
<proteinExistence type="predicted"/>
<accession>A0A1H2JUE4</accession>
<dbReference type="PANTHER" id="PTHR42659:SF2">
    <property type="entry name" value="XANTHINE DEHYDROGENASE SUBUNIT C-RELATED"/>
    <property type="match status" value="1"/>
</dbReference>
<evidence type="ECO:0000313" key="5">
    <source>
        <dbReference type="EMBL" id="SDU59685.1"/>
    </source>
</evidence>
<sequence>MLLPKFEFHEPTSIQEAIELKKKHGKKAKFLAGGTDLLVHLKKKLVTADHIISLSEIEALSQIKEEGDAVTIGACATMAQLSKSKIIQEKFCAVKAGADNLGTHLIRNRATIGGNVCNASPAGDTICSLIVYQAQVVLQGPEGQRKMAIESFFKGPGKTDIKDDEILVGFQLPLPGKNSGAHYIQLGKRKSSEINVVNVASFIEIDPANQTVKNAIIALGSVAATPIRSFHAEEALKNSAANEAAFYEAGEAARRQDCKPIDDFRGTADYRRAMIGVLTKRTLEKACKQATAQ</sequence>
<keyword evidence="1" id="KW-0285">Flavoprotein</keyword>
<dbReference type="SUPFAM" id="SSF55447">
    <property type="entry name" value="CO dehydrogenase flavoprotein C-terminal domain-like"/>
    <property type="match status" value="1"/>
</dbReference>
<evidence type="ECO:0000259" key="4">
    <source>
        <dbReference type="PROSITE" id="PS51387"/>
    </source>
</evidence>
<dbReference type="Gene3D" id="3.30.43.10">
    <property type="entry name" value="Uridine Diphospho-n-acetylenolpyruvylglucosamine Reductase, domain 2"/>
    <property type="match status" value="1"/>
</dbReference>
<dbReference type="InterPro" id="IPR036683">
    <property type="entry name" value="CO_DH_flav_C_dom_sf"/>
</dbReference>
<dbReference type="Pfam" id="PF03450">
    <property type="entry name" value="CO_deh_flav_C"/>
    <property type="match status" value="1"/>
</dbReference>
<dbReference type="GO" id="GO:0016491">
    <property type="term" value="F:oxidoreductase activity"/>
    <property type="evidence" value="ECO:0007669"/>
    <property type="project" value="UniProtKB-KW"/>
</dbReference>
<dbReference type="SMART" id="SM01092">
    <property type="entry name" value="CO_deh_flav_C"/>
    <property type="match status" value="1"/>
</dbReference>
<evidence type="ECO:0000256" key="2">
    <source>
        <dbReference type="ARBA" id="ARBA00022827"/>
    </source>
</evidence>
<evidence type="ECO:0000256" key="3">
    <source>
        <dbReference type="ARBA" id="ARBA00023002"/>
    </source>
</evidence>
<dbReference type="InterPro" id="IPR005107">
    <property type="entry name" value="CO_DH_flav_C"/>
</dbReference>
<dbReference type="Gene3D" id="3.30.390.50">
    <property type="entry name" value="CO dehydrogenase flavoprotein, C-terminal domain"/>
    <property type="match status" value="1"/>
</dbReference>
<dbReference type="InterPro" id="IPR016169">
    <property type="entry name" value="FAD-bd_PCMH_sub2"/>
</dbReference>
<evidence type="ECO:0000256" key="1">
    <source>
        <dbReference type="ARBA" id="ARBA00022630"/>
    </source>
</evidence>
<dbReference type="GO" id="GO:0071949">
    <property type="term" value="F:FAD binding"/>
    <property type="evidence" value="ECO:0007669"/>
    <property type="project" value="InterPro"/>
</dbReference>
<reference evidence="6" key="1">
    <citation type="submission" date="2016-10" db="EMBL/GenBank/DDBJ databases">
        <authorList>
            <person name="Varghese N."/>
            <person name="Submissions S."/>
        </authorList>
    </citation>
    <scope>NUCLEOTIDE SEQUENCE [LARGE SCALE GENOMIC DNA]</scope>
    <source>
        <strain evidence="6">DSM 3384</strain>
    </source>
</reference>
<evidence type="ECO:0000313" key="6">
    <source>
        <dbReference type="Proteomes" id="UP000199608"/>
    </source>
</evidence>
<protein>
    <submittedName>
        <fullName evidence="5">Carbon-monoxide dehydrogenase medium subunit</fullName>
    </submittedName>
</protein>
<dbReference type="InterPro" id="IPR002346">
    <property type="entry name" value="Mopterin_DH_FAD-bd"/>
</dbReference>
<organism evidence="5 6">
    <name type="scientific">Desulfobacula phenolica</name>
    <dbReference type="NCBI Taxonomy" id="90732"/>
    <lineage>
        <taxon>Bacteria</taxon>
        <taxon>Pseudomonadati</taxon>
        <taxon>Thermodesulfobacteriota</taxon>
        <taxon>Desulfobacteria</taxon>
        <taxon>Desulfobacterales</taxon>
        <taxon>Desulfobacteraceae</taxon>
        <taxon>Desulfobacula</taxon>
    </lineage>
</organism>
<dbReference type="InterPro" id="IPR036318">
    <property type="entry name" value="FAD-bd_PCMH-like_sf"/>
</dbReference>
<name>A0A1H2JUE4_9BACT</name>
<dbReference type="RefSeq" id="WP_014957090.1">
    <property type="nucleotide sequence ID" value="NZ_FNLL01000015.1"/>
</dbReference>
<dbReference type="SUPFAM" id="SSF56176">
    <property type="entry name" value="FAD-binding/transporter-associated domain-like"/>
    <property type="match status" value="1"/>
</dbReference>
<dbReference type="PROSITE" id="PS51387">
    <property type="entry name" value="FAD_PCMH"/>
    <property type="match status" value="1"/>
</dbReference>
<dbReference type="InterPro" id="IPR016166">
    <property type="entry name" value="FAD-bd_PCMH"/>
</dbReference>
<dbReference type="Pfam" id="PF00941">
    <property type="entry name" value="FAD_binding_5"/>
    <property type="match status" value="1"/>
</dbReference>
<dbReference type="Proteomes" id="UP000199608">
    <property type="component" value="Unassembled WGS sequence"/>
</dbReference>
<dbReference type="InterPro" id="IPR016167">
    <property type="entry name" value="FAD-bd_PCMH_sub1"/>
</dbReference>
<dbReference type="PANTHER" id="PTHR42659">
    <property type="entry name" value="XANTHINE DEHYDROGENASE SUBUNIT C-RELATED"/>
    <property type="match status" value="1"/>
</dbReference>
<feature type="domain" description="FAD-binding PCMH-type" evidence="4">
    <location>
        <begin position="1"/>
        <end position="177"/>
    </location>
</feature>
<dbReference type="Gene3D" id="3.30.465.10">
    <property type="match status" value="1"/>
</dbReference>
<dbReference type="InterPro" id="IPR051312">
    <property type="entry name" value="Diverse_Substr_Oxidored"/>
</dbReference>
<dbReference type="EMBL" id="FNLL01000015">
    <property type="protein sequence ID" value="SDU59685.1"/>
    <property type="molecule type" value="Genomic_DNA"/>
</dbReference>
<keyword evidence="6" id="KW-1185">Reference proteome</keyword>